<dbReference type="PANTHER" id="PTHR11106">
    <property type="entry name" value="GANGLIOSIDE INDUCED DIFFERENTIATION ASSOCIATED PROTEIN 2-RELATED"/>
    <property type="match status" value="1"/>
</dbReference>
<gene>
    <name evidence="2" type="ORF">OCV88_10405</name>
</gene>
<keyword evidence="3" id="KW-1185">Reference proteome</keyword>
<dbReference type="EMBL" id="JAOQJQ010000004">
    <property type="protein sequence ID" value="MCU6762745.1"/>
    <property type="molecule type" value="Genomic_DNA"/>
</dbReference>
<feature type="domain" description="Macro" evidence="1">
    <location>
        <begin position="1"/>
        <end position="168"/>
    </location>
</feature>
<dbReference type="InterPro" id="IPR043472">
    <property type="entry name" value="Macro_dom-like"/>
</dbReference>
<dbReference type="RefSeq" id="WP_158425452.1">
    <property type="nucleotide sequence ID" value="NZ_JAOQJQ010000004.1"/>
</dbReference>
<protein>
    <submittedName>
        <fullName evidence="2">Macro domain-containing protein</fullName>
    </submittedName>
</protein>
<dbReference type="SMART" id="SM00506">
    <property type="entry name" value="A1pp"/>
    <property type="match status" value="1"/>
</dbReference>
<evidence type="ECO:0000313" key="3">
    <source>
        <dbReference type="Proteomes" id="UP001652442"/>
    </source>
</evidence>
<dbReference type="Proteomes" id="UP001652442">
    <property type="component" value="Unassembled WGS sequence"/>
</dbReference>
<name>A0ABT2TKK8_9FIRM</name>
<dbReference type="SUPFAM" id="SSF52949">
    <property type="entry name" value="Macro domain-like"/>
    <property type="match status" value="1"/>
</dbReference>
<evidence type="ECO:0000313" key="2">
    <source>
        <dbReference type="EMBL" id="MCU6762745.1"/>
    </source>
</evidence>
<sequence length="353" mass="39667">MPFLMIRNDITKVQADAIVNPANEGLLEGSGTSRAVFLAAGEKKLIQACARIGHCDVGRAVLTEAFALPARYIIHAVGPCWQGGGRQEAEYLYSAYMESLKLALEKGLKSIAFPLLSAGSYGYPKEEAFKVAASAISDFLWEHDMLVYLVLYDRKSLAVSQKLSASVKEYIDDHYVETKNEEFEGGNQARRFRGTSSAQMSTCFPGSAAAKEIPIKTGEKVFLKKKKRIFGRSLNNLMEHMEESFSQMLLRLIDERGMKDSEVYKKANIDRRHFSKIRKDIYYAPNKKTVMAFAIALELSLDESKDLLMRAGYAFSGASKSDVIISYFIEHERYDIYEINEMLFAYEQPLLGG</sequence>
<comment type="caution">
    <text evidence="2">The sequence shown here is derived from an EMBL/GenBank/DDBJ whole genome shotgun (WGS) entry which is preliminary data.</text>
</comment>
<accession>A0ABT2TKK8</accession>
<dbReference type="Gene3D" id="3.40.220.10">
    <property type="entry name" value="Leucine Aminopeptidase, subunit E, domain 1"/>
    <property type="match status" value="1"/>
</dbReference>
<dbReference type="SUPFAM" id="SSF47413">
    <property type="entry name" value="lambda repressor-like DNA-binding domains"/>
    <property type="match status" value="1"/>
</dbReference>
<dbReference type="InterPro" id="IPR010982">
    <property type="entry name" value="Lambda_DNA-bd_dom_sf"/>
</dbReference>
<organism evidence="2 3">
    <name type="scientific">Brotonthovivens ammoniilytica</name>
    <dbReference type="NCBI Taxonomy" id="2981725"/>
    <lineage>
        <taxon>Bacteria</taxon>
        <taxon>Bacillati</taxon>
        <taxon>Bacillota</taxon>
        <taxon>Clostridia</taxon>
        <taxon>Lachnospirales</taxon>
        <taxon>Lachnospiraceae</taxon>
        <taxon>Brotonthovivens</taxon>
    </lineage>
</organism>
<dbReference type="PANTHER" id="PTHR11106:SF27">
    <property type="entry name" value="MACRO DOMAIN-CONTAINING PROTEIN"/>
    <property type="match status" value="1"/>
</dbReference>
<reference evidence="2 3" key="1">
    <citation type="journal article" date="2021" name="ISME Commun">
        <title>Automated analysis of genomic sequences facilitates high-throughput and comprehensive description of bacteria.</title>
        <authorList>
            <person name="Hitch T.C.A."/>
        </authorList>
    </citation>
    <scope>NUCLEOTIDE SEQUENCE [LARGE SCALE GENOMIC DNA]</scope>
    <source>
        <strain evidence="2 3">Sanger_109</strain>
    </source>
</reference>
<dbReference type="InterPro" id="IPR002589">
    <property type="entry name" value="Macro_dom"/>
</dbReference>
<proteinExistence type="predicted"/>
<dbReference type="Pfam" id="PF01661">
    <property type="entry name" value="Macro"/>
    <property type="match status" value="1"/>
</dbReference>
<evidence type="ECO:0000259" key="1">
    <source>
        <dbReference type="PROSITE" id="PS51154"/>
    </source>
</evidence>
<dbReference type="PROSITE" id="PS51154">
    <property type="entry name" value="MACRO"/>
    <property type="match status" value="1"/>
</dbReference>